<dbReference type="InterPro" id="IPR006680">
    <property type="entry name" value="Amidohydro-rel"/>
</dbReference>
<gene>
    <name evidence="4" type="ORF">DFR67_12825</name>
</gene>
<evidence type="ECO:0000259" key="3">
    <source>
        <dbReference type="Pfam" id="PF04909"/>
    </source>
</evidence>
<dbReference type="Proteomes" id="UP000247591">
    <property type="component" value="Unassembled WGS sequence"/>
</dbReference>
<comment type="caution">
    <text evidence="4">The sequence shown here is derived from an EMBL/GenBank/DDBJ whole genome shotgun (WGS) entry which is preliminary data.</text>
</comment>
<dbReference type="GO" id="GO:0016787">
    <property type="term" value="F:hydrolase activity"/>
    <property type="evidence" value="ECO:0007669"/>
    <property type="project" value="UniProtKB-KW"/>
</dbReference>
<evidence type="ECO:0000313" key="4">
    <source>
        <dbReference type="EMBL" id="PYE11899.1"/>
    </source>
</evidence>
<sequence length="420" mass="46328">MAGYSYHMAEERAKQQARRSAHAGSGEDGSGVLERGPHMGETQGGDARLPRLPGSVGALTGVIPGMVDTHVHQWDPLRSPREASRRTRLYRAAPVFGKAIFRYAVTQKDRELVLDPRFVTRPYLPKHYQHDAAAVLLTTGVPVESVVHMQADWRTDEPMAAAAETRWVASLPFGVNGTPKLGAIVARGDPRSPFFSQLLDLHLDISDRVTGVRAMAANHPDPKVRSWADVDGLLAEPDFLRGFAALAERNLVFDAWVYSHQLRDVRTLAREYPETTIVLNHFGTPVGLFGPMGQSTGHTAAQRHELMRAWREDISAVAQCQNVVAKLSGLAFPLLGYGHQRSGNVGTQQTLTNMTGPLLEHMVSVFGPDRLMFGSNFPADKPNASMATIVGTELDVLEPYGEELLRKVFRDNARRVYRID</sequence>
<feature type="region of interest" description="Disordered" evidence="2">
    <location>
        <begin position="1"/>
        <end position="51"/>
    </location>
</feature>
<reference evidence="4 5" key="1">
    <citation type="submission" date="2018-06" db="EMBL/GenBank/DDBJ databases">
        <title>Genomic Encyclopedia of Type Strains, Phase IV (KMG-IV): sequencing the most valuable type-strain genomes for metagenomic binning, comparative biology and taxonomic classification.</title>
        <authorList>
            <person name="Goeker M."/>
        </authorList>
    </citation>
    <scope>NUCLEOTIDE SEQUENCE [LARGE SCALE GENOMIC DNA]</scope>
    <source>
        <strain evidence="4 5">DSM 45521</strain>
    </source>
</reference>
<proteinExistence type="inferred from homology"/>
<feature type="domain" description="Amidohydrolase-related" evidence="3">
    <location>
        <begin position="68"/>
        <end position="419"/>
    </location>
</feature>
<dbReference type="InterPro" id="IPR052350">
    <property type="entry name" value="Metallo-dep_Lactonases"/>
</dbReference>
<evidence type="ECO:0000313" key="5">
    <source>
        <dbReference type="Proteomes" id="UP000247591"/>
    </source>
</evidence>
<name>A0A318RDE3_WILLI</name>
<evidence type="ECO:0000256" key="2">
    <source>
        <dbReference type="SAM" id="MobiDB-lite"/>
    </source>
</evidence>
<keyword evidence="5" id="KW-1185">Reference proteome</keyword>
<dbReference type="EMBL" id="QJSP01000028">
    <property type="protein sequence ID" value="PYE11899.1"/>
    <property type="molecule type" value="Genomic_DNA"/>
</dbReference>
<comment type="similarity">
    <text evidence="1">Belongs to the metallo-dependent hydrolases superfamily.</text>
</comment>
<protein>
    <submittedName>
        <fullName evidence="4">Putative TIM-barrel fold metal-dependent hydrolase</fullName>
    </submittedName>
</protein>
<organism evidence="4 5">
    <name type="scientific">Williamsia limnetica</name>
    <dbReference type="NCBI Taxonomy" id="882452"/>
    <lineage>
        <taxon>Bacteria</taxon>
        <taxon>Bacillati</taxon>
        <taxon>Actinomycetota</taxon>
        <taxon>Actinomycetes</taxon>
        <taxon>Mycobacteriales</taxon>
        <taxon>Nocardiaceae</taxon>
        <taxon>Williamsia</taxon>
    </lineage>
</organism>
<accession>A0A318RDE3</accession>
<dbReference type="PANTHER" id="PTHR43569">
    <property type="entry name" value="AMIDOHYDROLASE"/>
    <property type="match status" value="1"/>
</dbReference>
<dbReference type="AlphaFoldDB" id="A0A318RDE3"/>
<dbReference type="SUPFAM" id="SSF51556">
    <property type="entry name" value="Metallo-dependent hydrolases"/>
    <property type="match status" value="1"/>
</dbReference>
<dbReference type="Gene3D" id="3.20.20.140">
    <property type="entry name" value="Metal-dependent hydrolases"/>
    <property type="match status" value="1"/>
</dbReference>
<dbReference type="PANTHER" id="PTHR43569:SF1">
    <property type="entry name" value="BLL3371 PROTEIN"/>
    <property type="match status" value="1"/>
</dbReference>
<evidence type="ECO:0000256" key="1">
    <source>
        <dbReference type="ARBA" id="ARBA00038310"/>
    </source>
</evidence>
<dbReference type="InterPro" id="IPR032466">
    <property type="entry name" value="Metal_Hydrolase"/>
</dbReference>
<dbReference type="Pfam" id="PF04909">
    <property type="entry name" value="Amidohydro_2"/>
    <property type="match status" value="1"/>
</dbReference>
<keyword evidence="4" id="KW-0378">Hydrolase</keyword>